<dbReference type="EMBL" id="LTAN01000008">
    <property type="protein sequence ID" value="OBR05427.1"/>
    <property type="molecule type" value="Genomic_DNA"/>
</dbReference>
<proteinExistence type="inferred from homology"/>
<evidence type="ECO:0000256" key="8">
    <source>
        <dbReference type="SAM" id="SignalP"/>
    </source>
</evidence>
<evidence type="ECO:0000259" key="9">
    <source>
        <dbReference type="Pfam" id="PF14521"/>
    </source>
</evidence>
<evidence type="ECO:0000256" key="4">
    <source>
        <dbReference type="ARBA" id="ARBA00022723"/>
    </source>
</evidence>
<comment type="caution">
    <text evidence="10">The sequence shown here is derived from an EMBL/GenBank/DDBJ whole genome shotgun (WGS) entry which is preliminary data.</text>
</comment>
<evidence type="ECO:0000256" key="3">
    <source>
        <dbReference type="ARBA" id="ARBA00022670"/>
    </source>
</evidence>
<dbReference type="GO" id="GO:0004222">
    <property type="term" value="F:metalloendopeptidase activity"/>
    <property type="evidence" value="ECO:0007669"/>
    <property type="project" value="InterPro"/>
</dbReference>
<dbReference type="VEuPathDB" id="FungiDB:CH63R_12130"/>
<evidence type="ECO:0000256" key="2">
    <source>
        <dbReference type="ARBA" id="ARBA00010279"/>
    </source>
</evidence>
<name>A0A1B7Y089_COLHI</name>
<comment type="similarity">
    <text evidence="2">Belongs to the peptidase M35 family.</text>
</comment>
<reference evidence="11" key="1">
    <citation type="journal article" date="2017" name="BMC Genomics">
        <title>Gapless genome assembly of Colletotrichum higginsianum reveals chromosome structure and association of transposable elements with secondary metabolite gene clusters.</title>
        <authorList>
            <person name="Dallery J.-F."/>
            <person name="Lapalu N."/>
            <person name="Zampounis A."/>
            <person name="Pigne S."/>
            <person name="Luyten I."/>
            <person name="Amselem J."/>
            <person name="Wittenberg A.H.J."/>
            <person name="Zhou S."/>
            <person name="de Queiroz M.V."/>
            <person name="Robin G.P."/>
            <person name="Auger A."/>
            <person name="Hainaut M."/>
            <person name="Henrissat B."/>
            <person name="Kim K.-T."/>
            <person name="Lee Y.-H."/>
            <person name="Lespinet O."/>
            <person name="Schwartz D.C."/>
            <person name="Thon M.R."/>
            <person name="O'Connell R.J."/>
        </authorList>
    </citation>
    <scope>NUCLEOTIDE SEQUENCE [LARGE SCALE GENOMIC DNA]</scope>
    <source>
        <strain evidence="11">IMI 349063</strain>
    </source>
</reference>
<dbReference type="AlphaFoldDB" id="A0A1B7Y089"/>
<evidence type="ECO:0000256" key="6">
    <source>
        <dbReference type="ARBA" id="ARBA00022833"/>
    </source>
</evidence>
<dbReference type="PANTHER" id="PTHR37016">
    <property type="match status" value="1"/>
</dbReference>
<dbReference type="OrthoDB" id="4811013at2759"/>
<dbReference type="InterPro" id="IPR029463">
    <property type="entry name" value="Lys_MEP"/>
</dbReference>
<keyword evidence="6" id="KW-0862">Zinc</keyword>
<evidence type="ECO:0000256" key="7">
    <source>
        <dbReference type="ARBA" id="ARBA00023049"/>
    </source>
</evidence>
<keyword evidence="5" id="KW-0378">Hydrolase</keyword>
<evidence type="ECO:0000313" key="11">
    <source>
        <dbReference type="Proteomes" id="UP000092177"/>
    </source>
</evidence>
<feature type="domain" description="Lysine-specific metallo-endopeptidase" evidence="9">
    <location>
        <begin position="138"/>
        <end position="257"/>
    </location>
</feature>
<dbReference type="GeneID" id="28871211"/>
<keyword evidence="7" id="KW-0482">Metalloprotease</keyword>
<keyword evidence="11" id="KW-1185">Reference proteome</keyword>
<dbReference type="Pfam" id="PF14521">
    <property type="entry name" value="Aspzincin_M35"/>
    <property type="match status" value="1"/>
</dbReference>
<keyword evidence="8" id="KW-0732">Signal</keyword>
<gene>
    <name evidence="10" type="ORF">CH63R_12130</name>
</gene>
<keyword evidence="4" id="KW-0479">Metal-binding</keyword>
<dbReference type="SUPFAM" id="SSF55486">
    <property type="entry name" value="Metalloproteases ('zincins'), catalytic domain"/>
    <property type="match status" value="1"/>
</dbReference>
<dbReference type="KEGG" id="chig:CH63R_12130"/>
<accession>A0A1B7Y089</accession>
<feature type="chain" id="PRO_5008601234" evidence="8">
    <location>
        <begin position="26"/>
        <end position="297"/>
    </location>
</feature>
<dbReference type="GO" id="GO:0046872">
    <property type="term" value="F:metal ion binding"/>
    <property type="evidence" value="ECO:0007669"/>
    <property type="project" value="UniProtKB-KW"/>
</dbReference>
<dbReference type="PANTHER" id="PTHR37016:SF3">
    <property type="entry name" value="NEUTRAL PROTEASE 2-RELATED"/>
    <property type="match status" value="1"/>
</dbReference>
<comment type="cofactor">
    <cofactor evidence="1">
        <name>Zn(2+)</name>
        <dbReference type="ChEBI" id="CHEBI:29105"/>
    </cofactor>
</comment>
<protein>
    <submittedName>
        <fullName evidence="10">Neutral protease 2</fullName>
    </submittedName>
</protein>
<dbReference type="Gene3D" id="3.40.390.10">
    <property type="entry name" value="Collagenase (Catalytic Domain)"/>
    <property type="match status" value="1"/>
</dbReference>
<sequence length="297" mass="32711">MKNKIKKRHFYVPFFLICQIVLVHCAFDPPQSLQKKTGIAIVAGDAAKDSRFFCNRQQAAVIENAIKWMNRYSESAYSFLLDDDSRTSAAFIGWLGDRNIERSTSIRTEILHPIYRLSSQTRPYASALAELEDTVVIGCGTPEIASPCREPETIAFARSRSSTVVVCPVAFSNNGYFGTDAAEQATMSAWRTRRTYSPSAGLSLLHEMTHLKDVVGGFGDWPPKYGRSVDVTYAPSKCIALSSSKKIANAQNYMLFALEVKANLENASKKVAAGVPNKWQDATRLLRAGVGGRAEAP</sequence>
<organism evidence="10 11">
    <name type="scientific">Colletotrichum higginsianum (strain IMI 349063)</name>
    <name type="common">Crucifer anthracnose fungus</name>
    <dbReference type="NCBI Taxonomy" id="759273"/>
    <lineage>
        <taxon>Eukaryota</taxon>
        <taxon>Fungi</taxon>
        <taxon>Dikarya</taxon>
        <taxon>Ascomycota</taxon>
        <taxon>Pezizomycotina</taxon>
        <taxon>Sordariomycetes</taxon>
        <taxon>Hypocreomycetidae</taxon>
        <taxon>Glomerellales</taxon>
        <taxon>Glomerellaceae</taxon>
        <taxon>Colletotrichum</taxon>
        <taxon>Colletotrichum destructivum species complex</taxon>
    </lineage>
</organism>
<keyword evidence="3 10" id="KW-0645">Protease</keyword>
<evidence type="ECO:0000256" key="5">
    <source>
        <dbReference type="ARBA" id="ARBA00022801"/>
    </source>
</evidence>
<dbReference type="InterPro" id="IPR024079">
    <property type="entry name" value="MetalloPept_cat_dom_sf"/>
</dbReference>
<dbReference type="RefSeq" id="XP_018153945.1">
    <property type="nucleotide sequence ID" value="XM_018307104.1"/>
</dbReference>
<feature type="signal peptide" evidence="8">
    <location>
        <begin position="1"/>
        <end position="25"/>
    </location>
</feature>
<evidence type="ECO:0000256" key="1">
    <source>
        <dbReference type="ARBA" id="ARBA00001947"/>
    </source>
</evidence>
<dbReference type="GO" id="GO:0006508">
    <property type="term" value="P:proteolysis"/>
    <property type="evidence" value="ECO:0007669"/>
    <property type="project" value="UniProtKB-KW"/>
</dbReference>
<dbReference type="InterPro" id="IPR050414">
    <property type="entry name" value="Fungal_M35_metalloproteases"/>
</dbReference>
<dbReference type="Proteomes" id="UP000092177">
    <property type="component" value="Chromosome 8"/>
</dbReference>
<evidence type="ECO:0000313" key="10">
    <source>
        <dbReference type="EMBL" id="OBR05427.1"/>
    </source>
</evidence>